<organism evidence="2 3">
    <name type="scientific">Acropora cervicornis</name>
    <name type="common">Staghorn coral</name>
    <dbReference type="NCBI Taxonomy" id="6130"/>
    <lineage>
        <taxon>Eukaryota</taxon>
        <taxon>Metazoa</taxon>
        <taxon>Cnidaria</taxon>
        <taxon>Anthozoa</taxon>
        <taxon>Hexacorallia</taxon>
        <taxon>Scleractinia</taxon>
        <taxon>Astrocoeniina</taxon>
        <taxon>Acroporidae</taxon>
        <taxon>Acropora</taxon>
    </lineage>
</organism>
<comment type="caution">
    <text evidence="2">The sequence shown here is derived from an EMBL/GenBank/DDBJ whole genome shotgun (WGS) entry which is preliminary data.</text>
</comment>
<dbReference type="PANTHER" id="PTHR47526:SF4">
    <property type="entry name" value="SWIM-TYPE DOMAIN-CONTAINING PROTEIN"/>
    <property type="match status" value="1"/>
</dbReference>
<dbReference type="InterPro" id="IPR011335">
    <property type="entry name" value="Restrct_endonuc-II-like"/>
</dbReference>
<accession>A0AAD9V9F3</accession>
<reference evidence="2" key="2">
    <citation type="journal article" date="2023" name="Science">
        <title>Genomic signatures of disease resistance in endangered staghorn corals.</title>
        <authorList>
            <person name="Vollmer S.V."/>
            <person name="Selwyn J.D."/>
            <person name="Despard B.A."/>
            <person name="Roesel C.L."/>
        </authorList>
    </citation>
    <scope>NUCLEOTIDE SEQUENCE</scope>
    <source>
        <strain evidence="2">K2</strain>
    </source>
</reference>
<dbReference type="PANTHER" id="PTHR47526">
    <property type="entry name" value="ATP-DEPENDENT DNA HELICASE"/>
    <property type="match status" value="1"/>
</dbReference>
<dbReference type="Proteomes" id="UP001249851">
    <property type="component" value="Unassembled WGS sequence"/>
</dbReference>
<protein>
    <recommendedName>
        <fullName evidence="1">YqaJ viral recombinase domain-containing protein</fullName>
    </recommendedName>
</protein>
<dbReference type="EMBL" id="JARQWQ010000019">
    <property type="protein sequence ID" value="KAK2565670.1"/>
    <property type="molecule type" value="Genomic_DNA"/>
</dbReference>
<reference evidence="2" key="1">
    <citation type="journal article" date="2023" name="G3 (Bethesda)">
        <title>Whole genome assembly and annotation of the endangered Caribbean coral Acropora cervicornis.</title>
        <authorList>
            <person name="Selwyn J.D."/>
            <person name="Vollmer S.V."/>
        </authorList>
    </citation>
    <scope>NUCLEOTIDE SEQUENCE</scope>
    <source>
        <strain evidence="2">K2</strain>
    </source>
</reference>
<name>A0AAD9V9F3_ACRCE</name>
<gene>
    <name evidence="2" type="ORF">P5673_010834</name>
</gene>
<dbReference type="AlphaFoldDB" id="A0AAD9V9F3"/>
<dbReference type="Pfam" id="PF09588">
    <property type="entry name" value="YqaJ"/>
    <property type="match status" value="1"/>
</dbReference>
<sequence>MAAVGTSSSADVVVSEYYVGLTGSAKARYREKVFTCGFDPYVLKKSECSEDLGDYPSVEYPDIVSYLVLQTSWITGQQMKAYKSMDAYNFLVLGWGSATPDHRGRANVQATTAEAQANFFEIISMCGIKPAILSIVSPYNAGFVRGENKTMPKPLTELFSEENLEDSLQELQQKSETEFNEPEISIKEAENVEEATRDQADSKRTGRVTASKFKAAWLTNPDKPSKSLIKMICYPSAHRFSNAATKWGISNESKAREAYEFSIADQHLNLSVADSGLLINQNWPFLGASPDGLVFCDCCGKGLCEIKCPYKYKDAMLVAAAVESSFCLKYDDNGVDLCLDTVHAYYYQVQCQLFVTGVEYCNFVVWTTKDLRVLPDNEFGTEC</sequence>
<evidence type="ECO:0000313" key="3">
    <source>
        <dbReference type="Proteomes" id="UP001249851"/>
    </source>
</evidence>
<feature type="domain" description="YqaJ viral recombinase" evidence="1">
    <location>
        <begin position="204"/>
        <end position="358"/>
    </location>
</feature>
<keyword evidence="3" id="KW-1185">Reference proteome</keyword>
<proteinExistence type="predicted"/>
<dbReference type="GO" id="GO:0006281">
    <property type="term" value="P:DNA repair"/>
    <property type="evidence" value="ECO:0007669"/>
    <property type="project" value="UniProtKB-ARBA"/>
</dbReference>
<dbReference type="SUPFAM" id="SSF52980">
    <property type="entry name" value="Restriction endonuclease-like"/>
    <property type="match status" value="1"/>
</dbReference>
<evidence type="ECO:0000313" key="2">
    <source>
        <dbReference type="EMBL" id="KAK2565670.1"/>
    </source>
</evidence>
<dbReference type="Gene3D" id="3.90.320.10">
    <property type="match status" value="1"/>
</dbReference>
<dbReference type="CDD" id="cd22343">
    <property type="entry name" value="PDDEXK_lambda_exonuclease-like"/>
    <property type="match status" value="1"/>
</dbReference>
<dbReference type="InterPro" id="IPR019080">
    <property type="entry name" value="YqaJ_viral_recombinase"/>
</dbReference>
<evidence type="ECO:0000259" key="1">
    <source>
        <dbReference type="Pfam" id="PF09588"/>
    </source>
</evidence>
<dbReference type="InterPro" id="IPR011604">
    <property type="entry name" value="PDDEXK-like_dom_sf"/>
</dbReference>